<dbReference type="Pfam" id="PF08352">
    <property type="entry name" value="oligo_HPY"/>
    <property type="match status" value="1"/>
</dbReference>
<dbReference type="GO" id="GO:0005886">
    <property type="term" value="C:plasma membrane"/>
    <property type="evidence" value="ECO:0007669"/>
    <property type="project" value="UniProtKB-SubCell"/>
</dbReference>
<dbReference type="AlphaFoldDB" id="A0A7W6KNR4"/>
<evidence type="ECO:0000259" key="10">
    <source>
        <dbReference type="PROSITE" id="PS50893"/>
    </source>
</evidence>
<evidence type="ECO:0000256" key="7">
    <source>
        <dbReference type="ARBA" id="ARBA00022840"/>
    </source>
</evidence>
<evidence type="ECO:0000256" key="1">
    <source>
        <dbReference type="ARBA" id="ARBA00004417"/>
    </source>
</evidence>
<dbReference type="PANTHER" id="PTHR43297:SF14">
    <property type="entry name" value="ATPASE AAA-TYPE CORE DOMAIN-CONTAINING PROTEIN"/>
    <property type="match status" value="1"/>
</dbReference>
<dbReference type="PANTHER" id="PTHR43297">
    <property type="entry name" value="OLIGOPEPTIDE TRANSPORT ATP-BINDING PROTEIN APPD"/>
    <property type="match status" value="1"/>
</dbReference>
<dbReference type="InterPro" id="IPR017871">
    <property type="entry name" value="ABC_transporter-like_CS"/>
</dbReference>
<evidence type="ECO:0000256" key="4">
    <source>
        <dbReference type="ARBA" id="ARBA00022475"/>
    </source>
</evidence>
<evidence type="ECO:0000256" key="9">
    <source>
        <dbReference type="ARBA" id="ARBA00023136"/>
    </source>
</evidence>
<dbReference type="GO" id="GO:0015833">
    <property type="term" value="P:peptide transport"/>
    <property type="evidence" value="ECO:0007669"/>
    <property type="project" value="InterPro"/>
</dbReference>
<reference evidence="11 12" key="1">
    <citation type="submission" date="2020-08" db="EMBL/GenBank/DDBJ databases">
        <title>Genomic Encyclopedia of Type Strains, Phase IV (KMG-IV): sequencing the most valuable type-strain genomes for metagenomic binning, comparative biology and taxonomic classification.</title>
        <authorList>
            <person name="Goeker M."/>
        </authorList>
    </citation>
    <scope>NUCLEOTIDE SEQUENCE [LARGE SCALE GENOMIC DNA]</scope>
    <source>
        <strain evidence="11 12">DSM 28101</strain>
    </source>
</reference>
<comment type="similarity">
    <text evidence="2">Belongs to the ABC transporter superfamily.</text>
</comment>
<dbReference type="InterPro" id="IPR050388">
    <property type="entry name" value="ABC_Ni/Peptide_Import"/>
</dbReference>
<dbReference type="RefSeq" id="WP_183491356.1">
    <property type="nucleotide sequence ID" value="NZ_JACIDZ010000026.1"/>
</dbReference>
<sequence length="343" mass="37027">MPLLDVRNLQIEFSSAAGVARAVDGVSFSVEENRIVCIVGESGCGKSITTRSIMRLVPSPPGRIAGGEILFESAAGAVDIAKLDENGDRMRAIRGNEIAMIFQEPMTSLNPAYAVGDQISEAIMLHQKCGRKIAWQGAIEALREVGIPAPEERVNQYPHQFSGGMRQRVMIAMALSCRPNILIADEPTTALDVTIQAQVLDLIMRLREENRMAVLFITHDLGVVAEIADDVLVMYLGKVVERGSVNDVLLSPGHPYTKGLLAALPSLTGANERLQPIEGSVPSAYDLPSGCRFASRCPHARLLCREQEPPSHTLSPSHAAACWIHSDFSPGKMSGSHETETAP</sequence>
<evidence type="ECO:0000256" key="2">
    <source>
        <dbReference type="ARBA" id="ARBA00005417"/>
    </source>
</evidence>
<dbReference type="Gene3D" id="3.40.50.300">
    <property type="entry name" value="P-loop containing nucleotide triphosphate hydrolases"/>
    <property type="match status" value="1"/>
</dbReference>
<accession>A0A7W6KNR4</accession>
<dbReference type="InterPro" id="IPR003593">
    <property type="entry name" value="AAA+_ATPase"/>
</dbReference>
<organism evidence="11 12">
    <name type="scientific">Martelella radicis</name>
    <dbReference type="NCBI Taxonomy" id="1397476"/>
    <lineage>
        <taxon>Bacteria</taxon>
        <taxon>Pseudomonadati</taxon>
        <taxon>Pseudomonadota</taxon>
        <taxon>Alphaproteobacteria</taxon>
        <taxon>Hyphomicrobiales</taxon>
        <taxon>Aurantimonadaceae</taxon>
        <taxon>Martelella</taxon>
    </lineage>
</organism>
<keyword evidence="5" id="KW-0997">Cell inner membrane</keyword>
<dbReference type="EMBL" id="JACIDZ010000026">
    <property type="protein sequence ID" value="MBB4124563.1"/>
    <property type="molecule type" value="Genomic_DNA"/>
</dbReference>
<dbReference type="PROSITE" id="PS50893">
    <property type="entry name" value="ABC_TRANSPORTER_2"/>
    <property type="match status" value="1"/>
</dbReference>
<keyword evidence="4" id="KW-1003">Cell membrane</keyword>
<comment type="subcellular location">
    <subcellularLocation>
        <location evidence="1">Cell inner membrane</location>
        <topology evidence="1">Peripheral membrane protein</topology>
    </subcellularLocation>
</comment>
<keyword evidence="7 11" id="KW-0067">ATP-binding</keyword>
<dbReference type="Proteomes" id="UP000530571">
    <property type="component" value="Unassembled WGS sequence"/>
</dbReference>
<dbReference type="Pfam" id="PF00005">
    <property type="entry name" value="ABC_tran"/>
    <property type="match status" value="1"/>
</dbReference>
<evidence type="ECO:0000256" key="5">
    <source>
        <dbReference type="ARBA" id="ARBA00022519"/>
    </source>
</evidence>
<evidence type="ECO:0000256" key="3">
    <source>
        <dbReference type="ARBA" id="ARBA00022448"/>
    </source>
</evidence>
<keyword evidence="3" id="KW-0813">Transport</keyword>
<dbReference type="PROSITE" id="PS00211">
    <property type="entry name" value="ABC_TRANSPORTER_1"/>
    <property type="match status" value="1"/>
</dbReference>
<dbReference type="FunFam" id="3.40.50.300:FF:000016">
    <property type="entry name" value="Oligopeptide ABC transporter ATP-binding component"/>
    <property type="match status" value="1"/>
</dbReference>
<evidence type="ECO:0000313" key="11">
    <source>
        <dbReference type="EMBL" id="MBB4124563.1"/>
    </source>
</evidence>
<dbReference type="SMART" id="SM00382">
    <property type="entry name" value="AAA"/>
    <property type="match status" value="1"/>
</dbReference>
<dbReference type="SUPFAM" id="SSF52540">
    <property type="entry name" value="P-loop containing nucleoside triphosphate hydrolases"/>
    <property type="match status" value="1"/>
</dbReference>
<dbReference type="GO" id="GO:0055085">
    <property type="term" value="P:transmembrane transport"/>
    <property type="evidence" value="ECO:0007669"/>
    <property type="project" value="UniProtKB-ARBA"/>
</dbReference>
<dbReference type="CDD" id="cd03257">
    <property type="entry name" value="ABC_NikE_OppD_transporters"/>
    <property type="match status" value="1"/>
</dbReference>
<protein>
    <submittedName>
        <fullName evidence="11">Oligopeptide/dipeptide ABC transporter ATP-binding protein</fullName>
    </submittedName>
</protein>
<keyword evidence="12" id="KW-1185">Reference proteome</keyword>
<evidence type="ECO:0000313" key="12">
    <source>
        <dbReference type="Proteomes" id="UP000530571"/>
    </source>
</evidence>
<dbReference type="InterPro" id="IPR027417">
    <property type="entry name" value="P-loop_NTPase"/>
</dbReference>
<keyword evidence="9" id="KW-0472">Membrane</keyword>
<comment type="caution">
    <text evidence="11">The sequence shown here is derived from an EMBL/GenBank/DDBJ whole genome shotgun (WGS) entry which is preliminary data.</text>
</comment>
<feature type="domain" description="ABC transporter" evidence="10">
    <location>
        <begin position="6"/>
        <end position="261"/>
    </location>
</feature>
<proteinExistence type="inferred from homology"/>
<dbReference type="InterPro" id="IPR013563">
    <property type="entry name" value="Oligopep_ABC_C"/>
</dbReference>
<gene>
    <name evidence="11" type="ORF">GGR30_004523</name>
</gene>
<dbReference type="NCBIfam" id="TIGR01727">
    <property type="entry name" value="oligo_HPY"/>
    <property type="match status" value="1"/>
</dbReference>
<evidence type="ECO:0000256" key="8">
    <source>
        <dbReference type="ARBA" id="ARBA00022967"/>
    </source>
</evidence>
<keyword evidence="8" id="KW-1278">Translocase</keyword>
<dbReference type="InterPro" id="IPR003439">
    <property type="entry name" value="ABC_transporter-like_ATP-bd"/>
</dbReference>
<dbReference type="GO" id="GO:0016887">
    <property type="term" value="F:ATP hydrolysis activity"/>
    <property type="evidence" value="ECO:0007669"/>
    <property type="project" value="InterPro"/>
</dbReference>
<name>A0A7W6KNR4_9HYPH</name>
<dbReference type="GO" id="GO:0005524">
    <property type="term" value="F:ATP binding"/>
    <property type="evidence" value="ECO:0007669"/>
    <property type="project" value="UniProtKB-KW"/>
</dbReference>
<evidence type="ECO:0000256" key="6">
    <source>
        <dbReference type="ARBA" id="ARBA00022741"/>
    </source>
</evidence>
<keyword evidence="6" id="KW-0547">Nucleotide-binding</keyword>